<dbReference type="EMBL" id="CR522870">
    <property type="protein sequence ID" value="CAG35083.1"/>
    <property type="molecule type" value="Genomic_DNA"/>
</dbReference>
<proteinExistence type="predicted"/>
<dbReference type="Proteomes" id="UP000000602">
    <property type="component" value="Chromosome"/>
</dbReference>
<name>Q6ARE1_DESPS</name>
<dbReference type="AlphaFoldDB" id="Q6ARE1"/>
<evidence type="ECO:0000313" key="2">
    <source>
        <dbReference type="Proteomes" id="UP000000602"/>
    </source>
</evidence>
<keyword evidence="2" id="KW-1185">Reference proteome</keyword>
<dbReference type="eggNOG" id="ENOG5033GFC">
    <property type="taxonomic scope" value="Bacteria"/>
</dbReference>
<sequence>MFVNVMGWSMFRKSFLRLLLTLFCIIPVGAVAGESATISGAWLANGYQQIFVSAPIKLYQFDLSGHVSMTQGIAGELDFWSQCVGIGTSPEDIEARCLWQDLDGGSIILQLRGQSLQEGVEVAGNIVGGAGKYAGITGTVAFTWSALSFGREEGRTVLTGHTTNLGGEYTIP</sequence>
<dbReference type="HOGENOM" id="CLU_1552835_0_0_7"/>
<reference evidence="2" key="1">
    <citation type="journal article" date="2004" name="Environ. Microbiol.">
        <title>The genome of Desulfotalea psychrophila, a sulfate-reducing bacterium from permanently cold Arctic sediments.</title>
        <authorList>
            <person name="Rabus R."/>
            <person name="Ruepp A."/>
            <person name="Frickey T."/>
            <person name="Rattei T."/>
            <person name="Fartmann B."/>
            <person name="Stark M."/>
            <person name="Bauer M."/>
            <person name="Zibat A."/>
            <person name="Lombardot T."/>
            <person name="Becker I."/>
            <person name="Amann J."/>
            <person name="Gellner K."/>
            <person name="Teeling H."/>
            <person name="Leuschner W.D."/>
            <person name="Gloeckner F.-O."/>
            <person name="Lupas A.N."/>
            <person name="Amann R."/>
            <person name="Klenk H.-P."/>
        </authorList>
    </citation>
    <scope>NUCLEOTIDE SEQUENCE [LARGE SCALE GENOMIC DNA]</scope>
    <source>
        <strain evidence="2">DSM 12343 / LSv54</strain>
    </source>
</reference>
<dbReference type="KEGG" id="dps:DP0354"/>
<protein>
    <submittedName>
        <fullName evidence="1">Uncharacterized protein</fullName>
    </submittedName>
</protein>
<organism evidence="1 2">
    <name type="scientific">Desulfotalea psychrophila (strain LSv54 / DSM 12343)</name>
    <dbReference type="NCBI Taxonomy" id="177439"/>
    <lineage>
        <taxon>Bacteria</taxon>
        <taxon>Pseudomonadati</taxon>
        <taxon>Thermodesulfobacteriota</taxon>
        <taxon>Desulfobulbia</taxon>
        <taxon>Desulfobulbales</taxon>
        <taxon>Desulfocapsaceae</taxon>
        <taxon>Desulfotalea</taxon>
    </lineage>
</organism>
<evidence type="ECO:0000313" key="1">
    <source>
        <dbReference type="EMBL" id="CAG35083.1"/>
    </source>
</evidence>
<dbReference type="STRING" id="177439.DP0354"/>
<accession>Q6ARE1</accession>
<gene>
    <name evidence="1" type="ordered locus">DP0354</name>
</gene>